<proteinExistence type="predicted"/>
<evidence type="ECO:0000256" key="2">
    <source>
        <dbReference type="ARBA" id="ARBA00022695"/>
    </source>
</evidence>
<dbReference type="CDD" id="cd00303">
    <property type="entry name" value="retropepsin_like"/>
    <property type="match status" value="1"/>
</dbReference>
<dbReference type="PANTHER" id="PTHR37984">
    <property type="entry name" value="PROTEIN CBG26694"/>
    <property type="match status" value="1"/>
</dbReference>
<keyword evidence="3" id="KW-0540">Nuclease</keyword>
<dbReference type="InterPro" id="IPR043128">
    <property type="entry name" value="Rev_trsase/Diguanyl_cyclase"/>
</dbReference>
<dbReference type="InterPro" id="IPR021109">
    <property type="entry name" value="Peptidase_aspartic_dom_sf"/>
</dbReference>
<evidence type="ECO:0000259" key="7">
    <source>
        <dbReference type="Pfam" id="PF03732"/>
    </source>
</evidence>
<dbReference type="Gene3D" id="3.10.10.10">
    <property type="entry name" value="HIV Type 1 Reverse Transcriptase, subunit A, domain 1"/>
    <property type="match status" value="1"/>
</dbReference>
<dbReference type="SUPFAM" id="SSF56672">
    <property type="entry name" value="DNA/RNA polymerases"/>
    <property type="match status" value="1"/>
</dbReference>
<evidence type="ECO:0000256" key="5">
    <source>
        <dbReference type="ARBA" id="ARBA00023268"/>
    </source>
</evidence>
<feature type="region of interest" description="Disordered" evidence="6">
    <location>
        <begin position="582"/>
        <end position="619"/>
    </location>
</feature>
<feature type="domain" description="Retrotransposon gag" evidence="7">
    <location>
        <begin position="433"/>
        <end position="506"/>
    </location>
</feature>
<dbReference type="Gene3D" id="1.10.340.70">
    <property type="match status" value="1"/>
</dbReference>
<keyword evidence="1" id="KW-0808">Transferase</keyword>
<dbReference type="Pfam" id="PF17919">
    <property type="entry name" value="RT_RNaseH_2"/>
    <property type="match status" value="1"/>
</dbReference>
<dbReference type="InterPro" id="IPR043502">
    <property type="entry name" value="DNA/RNA_pol_sf"/>
</dbReference>
<dbReference type="GO" id="GO:0016779">
    <property type="term" value="F:nucleotidyltransferase activity"/>
    <property type="evidence" value="ECO:0007669"/>
    <property type="project" value="UniProtKB-KW"/>
</dbReference>
<evidence type="ECO:0000259" key="9">
    <source>
        <dbReference type="Pfam" id="PF17921"/>
    </source>
</evidence>
<evidence type="ECO:0000313" key="11">
    <source>
        <dbReference type="Proteomes" id="UP000436088"/>
    </source>
</evidence>
<reference evidence="10" key="1">
    <citation type="submission" date="2019-09" db="EMBL/GenBank/DDBJ databases">
        <title>Draft genome information of white flower Hibiscus syriacus.</title>
        <authorList>
            <person name="Kim Y.-M."/>
        </authorList>
    </citation>
    <scope>NUCLEOTIDE SEQUENCE [LARGE SCALE GENOMIC DNA]</scope>
    <source>
        <strain evidence="10">YM2019G1</strain>
    </source>
</reference>
<dbReference type="InterPro" id="IPR041577">
    <property type="entry name" value="RT_RNaseH_2"/>
</dbReference>
<dbReference type="SUPFAM" id="SSF51735">
    <property type="entry name" value="NAD(P)-binding Rossmann-fold domains"/>
    <property type="match status" value="1"/>
</dbReference>
<dbReference type="GO" id="GO:0004519">
    <property type="term" value="F:endonuclease activity"/>
    <property type="evidence" value="ECO:0007669"/>
    <property type="project" value="UniProtKB-KW"/>
</dbReference>
<feature type="domain" description="Integrase zinc-binding" evidence="9">
    <location>
        <begin position="1104"/>
        <end position="1142"/>
    </location>
</feature>
<sequence length="1142" mass="129519">MESKVAARRFEGKVAIVTASTQGIGFGIAERLALEGASVVISSRKQFHYGLAEQVDQVYSPTTLMCNDFNVIMGRHSFATPYDMYRGGSTNNSYGNTASSSRGMHSSANLFDHMEMSSTQPSMEFPFDTMASSSRGRHSTASFFDLNVDMPSSLRGMCAISRFFDLNVESMGNHHLHQKNRFMSLVRMVLRLDYSFTQNHPDYGAMYGPEFADMSHLVDYGYYSSINNGVNQDHPNLDSEMICQAIMPMVKTSSHIAVAVLISTTQSQYGYTVSYKKAWLAKQNAIFKLHGEWNASYNELLGSINKEGGTKGISSLNEFQNHQQVGSIEGKTKKSRHNSSRSEAGEDRPAENSNSPTLAKQGEEHASQGVPVQDQDMFFRTLDAILTRLQPPAPPTQRMNVTKELRGLGAPEFKGEIDEGENMVDERHHEDASDQLTWSLFLDEFKNKYIGDQFIRQMKQNFLNLKQMNCSVYEYECEFNKLSRFASKLVPTEKESCEWFVEGLRPRLKEMLIVLNFPSFQEVINRAKALERAQNERFGDFRVQTSKRTGEQVRQDLDRRSQWDLVLGDLLRVKRDSFSTDCPLMVGEPAPSERVGSSSQRGRGRGRERNPSEFSAQPEVRSTARVYHLKTSEDHDDPDIIAVKELSIPLEAMSNEIIVTTPLGHSARVNKVCKGCPIKVQGIEFPANLMELPFDEFEVILGMDWLFHYYGDINCRLKKVTLKSLGGTEISVSSEKFNPLANVMSVMSAKKLLLQGCQGFLANVIDLRAIEKGLEDIPIVQEFPEVFSAELPGLPPDRELNKVTIKNKYPLPLIDDLFDQLKGASVFSKIDLRSSYHQLKIQEKDIPKTAFRMRYVGIRVDPQKVKAIMDWEVPKNVSEVQSFLELAGYYRRFVKNISMIVLPLTKMMRKNVPFVWTSECQECFEALKRILTEIPILVQPESGKNFVVYSDASHNGLGCVLMQEGKVVAYASRQLKPHEKNYPTHDLEMAAVRQRRWVEFLKDYDVIIDYHPGKANVVADALSRKTFAALRAMDARLSLTGDGGLCAELTLKPTWLERIRELQSKDETCLKRIEQVKSKDIKDFEVKSDGNLYCKGRFVIPDNDDLKKEILTEAHCNPLTMHPGGTKMYMDLKDRFWWPGMK</sequence>
<evidence type="ECO:0000256" key="4">
    <source>
        <dbReference type="ARBA" id="ARBA00022759"/>
    </source>
</evidence>
<comment type="caution">
    <text evidence="10">The sequence shown here is derived from an EMBL/GenBank/DDBJ whole genome shotgun (WGS) entry which is preliminary data.</text>
</comment>
<dbReference type="Proteomes" id="UP000436088">
    <property type="component" value="Unassembled WGS sequence"/>
</dbReference>
<dbReference type="FunFam" id="3.30.70.270:FF:000020">
    <property type="entry name" value="Transposon Tf2-6 polyprotein-like Protein"/>
    <property type="match status" value="1"/>
</dbReference>
<dbReference type="Pfam" id="PF08284">
    <property type="entry name" value="RVP_2"/>
    <property type="match status" value="1"/>
</dbReference>
<dbReference type="EMBL" id="VEPZ02001271">
    <property type="protein sequence ID" value="KAE8683154.1"/>
    <property type="molecule type" value="Genomic_DNA"/>
</dbReference>
<evidence type="ECO:0000313" key="10">
    <source>
        <dbReference type="EMBL" id="KAE8683154.1"/>
    </source>
</evidence>
<keyword evidence="4" id="KW-0255">Endonuclease</keyword>
<feature type="region of interest" description="Disordered" evidence="6">
    <location>
        <begin position="324"/>
        <end position="373"/>
    </location>
</feature>
<feature type="domain" description="Reverse transcriptase/retrotransposon-derived protein RNase H-like" evidence="8">
    <location>
        <begin position="916"/>
        <end position="994"/>
    </location>
</feature>
<dbReference type="Gene3D" id="2.40.70.10">
    <property type="entry name" value="Acid Proteases"/>
    <property type="match status" value="1"/>
</dbReference>
<protein>
    <submittedName>
        <fullName evidence="10">Serine/threonine-protein phosphatase 7 long form-like protein</fullName>
    </submittedName>
</protein>
<gene>
    <name evidence="10" type="ORF">F3Y22_tig00111213pilonHSYRG00201</name>
</gene>
<keyword evidence="5" id="KW-0511">Multifunctional enzyme</keyword>
<dbReference type="CDD" id="cd09274">
    <property type="entry name" value="RNase_HI_RT_Ty3"/>
    <property type="match status" value="1"/>
</dbReference>
<dbReference type="Gene3D" id="3.30.70.270">
    <property type="match status" value="2"/>
</dbReference>
<evidence type="ECO:0000256" key="3">
    <source>
        <dbReference type="ARBA" id="ARBA00022722"/>
    </source>
</evidence>
<dbReference type="Pfam" id="PF17921">
    <property type="entry name" value="Integrase_H2C2"/>
    <property type="match status" value="1"/>
</dbReference>
<dbReference type="Pfam" id="PF03732">
    <property type="entry name" value="Retrotrans_gag"/>
    <property type="match status" value="1"/>
</dbReference>
<dbReference type="InterPro" id="IPR050951">
    <property type="entry name" value="Retrovirus_Pol_polyprotein"/>
</dbReference>
<evidence type="ECO:0000256" key="1">
    <source>
        <dbReference type="ARBA" id="ARBA00022679"/>
    </source>
</evidence>
<dbReference type="InterPro" id="IPR036291">
    <property type="entry name" value="NAD(P)-bd_dom_sf"/>
</dbReference>
<keyword evidence="2" id="KW-0548">Nucleotidyltransferase</keyword>
<accession>A0A6A2YUK0</accession>
<dbReference type="Gene3D" id="3.40.50.720">
    <property type="entry name" value="NAD(P)-binding Rossmann-like Domain"/>
    <property type="match status" value="1"/>
</dbReference>
<evidence type="ECO:0000256" key="6">
    <source>
        <dbReference type="SAM" id="MobiDB-lite"/>
    </source>
</evidence>
<dbReference type="PANTHER" id="PTHR37984:SF5">
    <property type="entry name" value="PROTEIN NYNRIN-LIKE"/>
    <property type="match status" value="1"/>
</dbReference>
<keyword evidence="4" id="KW-0378">Hydrolase</keyword>
<dbReference type="InterPro" id="IPR005162">
    <property type="entry name" value="Retrotrans_gag_dom"/>
</dbReference>
<name>A0A6A2YUK0_HIBSY</name>
<organism evidence="10 11">
    <name type="scientific">Hibiscus syriacus</name>
    <name type="common">Rose of Sharon</name>
    <dbReference type="NCBI Taxonomy" id="106335"/>
    <lineage>
        <taxon>Eukaryota</taxon>
        <taxon>Viridiplantae</taxon>
        <taxon>Streptophyta</taxon>
        <taxon>Embryophyta</taxon>
        <taxon>Tracheophyta</taxon>
        <taxon>Spermatophyta</taxon>
        <taxon>Magnoliopsida</taxon>
        <taxon>eudicotyledons</taxon>
        <taxon>Gunneridae</taxon>
        <taxon>Pentapetalae</taxon>
        <taxon>rosids</taxon>
        <taxon>malvids</taxon>
        <taxon>Malvales</taxon>
        <taxon>Malvaceae</taxon>
        <taxon>Malvoideae</taxon>
        <taxon>Hibiscus</taxon>
    </lineage>
</organism>
<keyword evidence="11" id="KW-1185">Reference proteome</keyword>
<dbReference type="AlphaFoldDB" id="A0A6A2YUK0"/>
<dbReference type="InterPro" id="IPR041588">
    <property type="entry name" value="Integrase_H2C2"/>
</dbReference>
<feature type="compositionally biased region" description="Low complexity" evidence="6">
    <location>
        <begin position="592"/>
        <end position="601"/>
    </location>
</feature>
<evidence type="ECO:0000259" key="8">
    <source>
        <dbReference type="Pfam" id="PF17919"/>
    </source>
</evidence>